<dbReference type="AlphaFoldDB" id="A0A9J7LTV9"/>
<dbReference type="Proteomes" id="UP000001554">
    <property type="component" value="Chromosome 1"/>
</dbReference>
<sequence length="124" mass="14259">MVPPTLYIAMAQEQKNKGASRLTKDEEDALKQFLLHDMDRNGTVTAQEIIDFMEAMGAELSDEETKERRDWVKLIDTNEDGAVSVEEFIAMMERNKMVDSPLELFKFLTRMVAAFSIRRKSARP</sequence>
<keyword evidence="3" id="KW-1185">Reference proteome</keyword>
<dbReference type="SUPFAM" id="SSF47473">
    <property type="entry name" value="EF-hand"/>
    <property type="match status" value="1"/>
</dbReference>
<dbReference type="CDD" id="cd00051">
    <property type="entry name" value="EFh"/>
    <property type="match status" value="1"/>
</dbReference>
<evidence type="ECO:0000259" key="2">
    <source>
        <dbReference type="PROSITE" id="PS50222"/>
    </source>
</evidence>
<accession>A0A9J7LTV9</accession>
<dbReference type="Gene3D" id="1.10.238.10">
    <property type="entry name" value="EF-hand"/>
    <property type="match status" value="1"/>
</dbReference>
<organism evidence="3 4">
    <name type="scientific">Branchiostoma floridae</name>
    <name type="common">Florida lancelet</name>
    <name type="synonym">Amphioxus</name>
    <dbReference type="NCBI Taxonomy" id="7739"/>
    <lineage>
        <taxon>Eukaryota</taxon>
        <taxon>Metazoa</taxon>
        <taxon>Chordata</taxon>
        <taxon>Cephalochordata</taxon>
        <taxon>Leptocardii</taxon>
        <taxon>Amphioxiformes</taxon>
        <taxon>Branchiostomatidae</taxon>
        <taxon>Branchiostoma</taxon>
    </lineage>
</organism>
<reference evidence="4" key="2">
    <citation type="submission" date="2025-08" db="UniProtKB">
        <authorList>
            <consortium name="RefSeq"/>
        </authorList>
    </citation>
    <scope>IDENTIFICATION</scope>
    <source>
        <strain evidence="4">S238N-H82</strain>
        <tissue evidence="4">Testes</tissue>
    </source>
</reference>
<feature type="domain" description="EF-hand" evidence="2">
    <location>
        <begin position="63"/>
        <end position="98"/>
    </location>
</feature>
<dbReference type="GO" id="GO:0005509">
    <property type="term" value="F:calcium ion binding"/>
    <property type="evidence" value="ECO:0007669"/>
    <property type="project" value="InterPro"/>
</dbReference>
<evidence type="ECO:0000313" key="4">
    <source>
        <dbReference type="RefSeq" id="XP_035689182.1"/>
    </source>
</evidence>
<dbReference type="GeneID" id="118424632"/>
<evidence type="ECO:0000313" key="3">
    <source>
        <dbReference type="Proteomes" id="UP000001554"/>
    </source>
</evidence>
<dbReference type="PROSITE" id="PS50222">
    <property type="entry name" value="EF_HAND_2"/>
    <property type="match status" value="2"/>
</dbReference>
<gene>
    <name evidence="4" type="primary">LOC118424632</name>
</gene>
<dbReference type="SMART" id="SM00054">
    <property type="entry name" value="EFh"/>
    <property type="match status" value="2"/>
</dbReference>
<dbReference type="InterPro" id="IPR002048">
    <property type="entry name" value="EF_hand_dom"/>
</dbReference>
<name>A0A9J7LTV9_BRAFL</name>
<keyword evidence="1" id="KW-0106">Calcium</keyword>
<dbReference type="InterPro" id="IPR018247">
    <property type="entry name" value="EF_Hand_1_Ca_BS"/>
</dbReference>
<protein>
    <submittedName>
        <fullName evidence="4">Calmodulin-like isoform X1</fullName>
    </submittedName>
</protein>
<dbReference type="PROSITE" id="PS00018">
    <property type="entry name" value="EF_HAND_1"/>
    <property type="match status" value="2"/>
</dbReference>
<evidence type="ECO:0000256" key="1">
    <source>
        <dbReference type="ARBA" id="ARBA00022837"/>
    </source>
</evidence>
<feature type="domain" description="EF-hand" evidence="2">
    <location>
        <begin position="24"/>
        <end position="59"/>
    </location>
</feature>
<dbReference type="RefSeq" id="XP_035689182.1">
    <property type="nucleotide sequence ID" value="XM_035833289.1"/>
</dbReference>
<dbReference type="OMA" id="CPKWARS"/>
<dbReference type="InterPro" id="IPR011992">
    <property type="entry name" value="EF-hand-dom_pair"/>
</dbReference>
<dbReference type="Pfam" id="PF13499">
    <property type="entry name" value="EF-hand_7"/>
    <property type="match status" value="1"/>
</dbReference>
<reference evidence="3" key="1">
    <citation type="journal article" date="2020" name="Nat. Ecol. Evol.">
        <title>Deeply conserved synteny resolves early events in vertebrate evolution.</title>
        <authorList>
            <person name="Simakov O."/>
            <person name="Marletaz F."/>
            <person name="Yue J.X."/>
            <person name="O'Connell B."/>
            <person name="Jenkins J."/>
            <person name="Brandt A."/>
            <person name="Calef R."/>
            <person name="Tung C.H."/>
            <person name="Huang T.K."/>
            <person name="Schmutz J."/>
            <person name="Satoh N."/>
            <person name="Yu J.K."/>
            <person name="Putnam N.H."/>
            <person name="Green R.E."/>
            <person name="Rokhsar D.S."/>
        </authorList>
    </citation>
    <scope>NUCLEOTIDE SEQUENCE [LARGE SCALE GENOMIC DNA]</scope>
    <source>
        <strain evidence="3">S238N-H82</strain>
    </source>
</reference>
<dbReference type="OrthoDB" id="26525at2759"/>
<dbReference type="KEGG" id="bfo:118424632"/>
<proteinExistence type="predicted"/>